<keyword evidence="5 7" id="KW-0720">Serine protease</keyword>
<organism evidence="10 11">
    <name type="scientific">Maribacter aurantiacus</name>
    <dbReference type="NCBI Taxonomy" id="1882343"/>
    <lineage>
        <taxon>Bacteria</taxon>
        <taxon>Pseudomonadati</taxon>
        <taxon>Bacteroidota</taxon>
        <taxon>Flavobacteriia</taxon>
        <taxon>Flavobacteriales</taxon>
        <taxon>Flavobacteriaceae</taxon>
        <taxon>Maribacter</taxon>
    </lineage>
</organism>
<keyword evidence="3" id="KW-0732">Signal</keyword>
<evidence type="ECO:0000259" key="8">
    <source>
        <dbReference type="Pfam" id="PF00082"/>
    </source>
</evidence>
<keyword evidence="11" id="KW-1185">Reference proteome</keyword>
<dbReference type="PROSITE" id="PS00136">
    <property type="entry name" value="SUBTILASE_ASP"/>
    <property type="match status" value="1"/>
</dbReference>
<dbReference type="CDD" id="cd04059">
    <property type="entry name" value="Peptidases_S8_Protein_convertases_Kexins_Furin-like"/>
    <property type="match status" value="1"/>
</dbReference>
<evidence type="ECO:0000256" key="1">
    <source>
        <dbReference type="ARBA" id="ARBA00005325"/>
    </source>
</evidence>
<keyword evidence="2 7" id="KW-0645">Protease</keyword>
<dbReference type="RefSeq" id="WP_138258614.1">
    <property type="nucleotide sequence ID" value="NZ_VBUK01000006.1"/>
</dbReference>
<evidence type="ECO:0000256" key="7">
    <source>
        <dbReference type="PROSITE-ProRule" id="PRU01240"/>
    </source>
</evidence>
<evidence type="ECO:0000256" key="3">
    <source>
        <dbReference type="ARBA" id="ARBA00022729"/>
    </source>
</evidence>
<evidence type="ECO:0000256" key="4">
    <source>
        <dbReference type="ARBA" id="ARBA00022801"/>
    </source>
</evidence>
<feature type="active site" description="Charge relay system" evidence="6 7">
    <location>
        <position position="441"/>
    </location>
</feature>
<dbReference type="InterPro" id="IPR023828">
    <property type="entry name" value="Peptidase_S8_Ser-AS"/>
</dbReference>
<evidence type="ECO:0000259" key="9">
    <source>
        <dbReference type="Pfam" id="PF18962"/>
    </source>
</evidence>
<dbReference type="GO" id="GO:0016020">
    <property type="term" value="C:membrane"/>
    <property type="evidence" value="ECO:0007669"/>
    <property type="project" value="TreeGrafter"/>
</dbReference>
<dbReference type="AlphaFoldDB" id="A0A5R8M4K9"/>
<dbReference type="InterPro" id="IPR026444">
    <property type="entry name" value="Secre_tail"/>
</dbReference>
<evidence type="ECO:0000256" key="2">
    <source>
        <dbReference type="ARBA" id="ARBA00022670"/>
    </source>
</evidence>
<feature type="domain" description="Secretion system C-terminal sorting" evidence="9">
    <location>
        <begin position="666"/>
        <end position="752"/>
    </location>
</feature>
<dbReference type="GO" id="GO:0016485">
    <property type="term" value="P:protein processing"/>
    <property type="evidence" value="ECO:0007669"/>
    <property type="project" value="TreeGrafter"/>
</dbReference>
<comment type="similarity">
    <text evidence="1">Belongs to the peptidase S8 family. Furin subfamily.</text>
</comment>
<dbReference type="Pfam" id="PF00082">
    <property type="entry name" value="Peptidase_S8"/>
    <property type="match status" value="1"/>
</dbReference>
<dbReference type="PANTHER" id="PTHR42884:SF14">
    <property type="entry name" value="NEUROENDOCRINE CONVERTASE 1"/>
    <property type="match status" value="1"/>
</dbReference>
<dbReference type="PROSITE" id="PS51892">
    <property type="entry name" value="SUBTILASE"/>
    <property type="match status" value="1"/>
</dbReference>
<sequence>MKIRFTFRLAFFLFLINSLNVKGQNYYWGANNKITLEVDTTSIIVRAEIESEIENSLSRLQNLETIERINQNTLLIRLKPSFKSIEGLSSITGNLSYSFFDDSGHMVIPTGEILFMPKKGVSLNDINKLVGGQFEIVKEKYGSFRVFINEYKNLLSVSNKIYESGLVEYSHPNFIMELIKSQNDPLYPDQYYLNNTGQFGGNAGIDINAPQAWALGTGLFDVRVAVIDDGVENHPDLNGRVVQGFSPRNANGFGTPTAPSEHGQACAGIIGATRNNSEGVAGIYSCATIVPINIFVGNESTADIADAIDWAWDEGNADVLSNSWSYPSATVYYDNIAQAIGRARTLGRNGNGSVVVFSSGNYHPGGGEPIQFNGVAFPSKVTGVITVGAITNTGTIQGYSSRGPEMNLVAPSGGGNVRTTDRPGAPGYNGGNYTNTFGGTSAACPQVSGVAALMLSLNPNLTEQNLKNILHTTAYPMGPTGFDNTYGHGRLDAQKAVQSAMLPINGSNSICTTGTYTVANPAGTTVSWNVIPTNALSFSGGGSSKTFTRVNNFTGSVTIRATIMGSDANCEFAVLSKTVLVGTAITVTAPNMADASGGLSVSVSNGTGNYKYYKNGALLLSSGSPSVYLNWGCSGGLLKVTCNTNCGTSEGTRTIYQNCGSYMMAVYPNPSSSELFIVYDYEKSSDENGGRIRSVTEQGPLKTEIYDFYGNLIMAKQFEKSSNVPRINISDLKQATYFLRIIGKEIDEVHQIIKE</sequence>
<reference evidence="10 11" key="1">
    <citation type="journal article" date="2017" name="Int. J. Syst. Evol. Microbiol.">
        <title>Maripseudobacter aurantiacus gen. nov., sp. nov., a novel member of the family Flavobacteriaceae isolated from a sedimentation basin.</title>
        <authorList>
            <person name="Chen C."/>
            <person name="Su Y."/>
            <person name="Tao T."/>
            <person name="Fu G."/>
            <person name="Zhang C."/>
            <person name="Sun C."/>
            <person name="Zhang X."/>
            <person name="Wu M."/>
        </authorList>
    </citation>
    <scope>NUCLEOTIDE SEQUENCE [LARGE SCALE GENOMIC DNA]</scope>
    <source>
        <strain evidence="11">CDA4</strain>
    </source>
</reference>
<dbReference type="InterPro" id="IPR023827">
    <property type="entry name" value="Peptidase_S8_Asp-AS"/>
</dbReference>
<accession>A0A5R8M4K9</accession>
<protein>
    <submittedName>
        <fullName evidence="10">T9SS type A sorting domain-containing protein</fullName>
    </submittedName>
</protein>
<gene>
    <name evidence="10" type="ORF">FEK29_11680</name>
</gene>
<dbReference type="Pfam" id="PF18962">
    <property type="entry name" value="Por_Secre_tail"/>
    <property type="match status" value="1"/>
</dbReference>
<dbReference type="PROSITE" id="PS00138">
    <property type="entry name" value="SUBTILASE_SER"/>
    <property type="match status" value="1"/>
</dbReference>
<dbReference type="InterPro" id="IPR000209">
    <property type="entry name" value="Peptidase_S8/S53_dom"/>
</dbReference>
<name>A0A5R8M4K9_9FLAO</name>
<evidence type="ECO:0000313" key="10">
    <source>
        <dbReference type="EMBL" id="TLF44465.1"/>
    </source>
</evidence>
<dbReference type="PANTHER" id="PTHR42884">
    <property type="entry name" value="PROPROTEIN CONVERTASE SUBTILISIN/KEXIN-RELATED"/>
    <property type="match status" value="1"/>
</dbReference>
<feature type="domain" description="Peptidase S8/S53" evidence="8">
    <location>
        <begin position="222"/>
        <end position="489"/>
    </location>
</feature>
<dbReference type="NCBIfam" id="TIGR04183">
    <property type="entry name" value="Por_Secre_tail"/>
    <property type="match status" value="1"/>
</dbReference>
<keyword evidence="4 7" id="KW-0378">Hydrolase</keyword>
<dbReference type="GO" id="GO:0004252">
    <property type="term" value="F:serine-type endopeptidase activity"/>
    <property type="evidence" value="ECO:0007669"/>
    <property type="project" value="UniProtKB-UniRule"/>
</dbReference>
<feature type="active site" description="Charge relay system" evidence="6 7">
    <location>
        <position position="262"/>
    </location>
</feature>
<dbReference type="EMBL" id="VBUK01000006">
    <property type="protein sequence ID" value="TLF44465.1"/>
    <property type="molecule type" value="Genomic_DNA"/>
</dbReference>
<evidence type="ECO:0000256" key="5">
    <source>
        <dbReference type="ARBA" id="ARBA00022825"/>
    </source>
</evidence>
<evidence type="ECO:0000313" key="11">
    <source>
        <dbReference type="Proteomes" id="UP000308382"/>
    </source>
</evidence>
<dbReference type="InterPro" id="IPR034182">
    <property type="entry name" value="Kexin/furin"/>
</dbReference>
<comment type="caution">
    <text evidence="10">The sequence shown here is derived from an EMBL/GenBank/DDBJ whole genome shotgun (WGS) entry which is preliminary data.</text>
</comment>
<proteinExistence type="inferred from homology"/>
<dbReference type="SUPFAM" id="SSF52743">
    <property type="entry name" value="Subtilisin-like"/>
    <property type="match status" value="1"/>
</dbReference>
<dbReference type="OrthoDB" id="1055762at2"/>
<dbReference type="Gene3D" id="3.40.50.200">
    <property type="entry name" value="Peptidase S8/S53 domain"/>
    <property type="match status" value="1"/>
</dbReference>
<evidence type="ECO:0000256" key="6">
    <source>
        <dbReference type="PIRSR" id="PIRSR615500-1"/>
    </source>
</evidence>
<dbReference type="InterPro" id="IPR036852">
    <property type="entry name" value="Peptidase_S8/S53_dom_sf"/>
</dbReference>
<dbReference type="PRINTS" id="PR00723">
    <property type="entry name" value="SUBTILISIN"/>
</dbReference>
<dbReference type="Proteomes" id="UP000308382">
    <property type="component" value="Unassembled WGS sequence"/>
</dbReference>
<dbReference type="InterPro" id="IPR015500">
    <property type="entry name" value="Peptidase_S8_subtilisin-rel"/>
</dbReference>
<feature type="active site" description="Charge relay system" evidence="6 7">
    <location>
        <position position="228"/>
    </location>
</feature>